<dbReference type="AlphaFoldDB" id="A0AAD9J7N4"/>
<accession>A0AAD9J7N4</accession>
<comment type="caution">
    <text evidence="3">The sequence shown here is derived from an EMBL/GenBank/DDBJ whole genome shotgun (WGS) entry which is preliminary data.</text>
</comment>
<evidence type="ECO:0000313" key="4">
    <source>
        <dbReference type="Proteomes" id="UP001208570"/>
    </source>
</evidence>
<gene>
    <name evidence="3" type="ORF">LSH36_526g01004</name>
</gene>
<dbReference type="Proteomes" id="UP001208570">
    <property type="component" value="Unassembled WGS sequence"/>
</dbReference>
<proteinExistence type="predicted"/>
<feature type="domain" description="Apple" evidence="2">
    <location>
        <begin position="39"/>
        <end position="77"/>
    </location>
</feature>
<organism evidence="3 4">
    <name type="scientific">Paralvinella palmiformis</name>
    <dbReference type="NCBI Taxonomy" id="53620"/>
    <lineage>
        <taxon>Eukaryota</taxon>
        <taxon>Metazoa</taxon>
        <taxon>Spiralia</taxon>
        <taxon>Lophotrochozoa</taxon>
        <taxon>Annelida</taxon>
        <taxon>Polychaeta</taxon>
        <taxon>Sedentaria</taxon>
        <taxon>Canalipalpata</taxon>
        <taxon>Terebellida</taxon>
        <taxon>Terebelliformia</taxon>
        <taxon>Alvinellidae</taxon>
        <taxon>Paralvinella</taxon>
    </lineage>
</organism>
<feature type="chain" id="PRO_5042161408" description="Apple domain-containing protein" evidence="1">
    <location>
        <begin position="26"/>
        <end position="146"/>
    </location>
</feature>
<evidence type="ECO:0000259" key="2">
    <source>
        <dbReference type="Pfam" id="PF00024"/>
    </source>
</evidence>
<dbReference type="InterPro" id="IPR003609">
    <property type="entry name" value="Pan_app"/>
</dbReference>
<keyword evidence="1" id="KW-0732">Signal</keyword>
<protein>
    <recommendedName>
        <fullName evidence="2">Apple domain-containing protein</fullName>
    </recommendedName>
</protein>
<evidence type="ECO:0000313" key="3">
    <source>
        <dbReference type="EMBL" id="KAK2147963.1"/>
    </source>
</evidence>
<name>A0AAD9J7N4_9ANNE</name>
<evidence type="ECO:0000256" key="1">
    <source>
        <dbReference type="SAM" id="SignalP"/>
    </source>
</evidence>
<dbReference type="EMBL" id="JAODUP010000526">
    <property type="protein sequence ID" value="KAK2147963.1"/>
    <property type="molecule type" value="Genomic_DNA"/>
</dbReference>
<dbReference type="Pfam" id="PF00024">
    <property type="entry name" value="PAN_1"/>
    <property type="match status" value="1"/>
</dbReference>
<keyword evidence="4" id="KW-1185">Reference proteome</keyword>
<reference evidence="3" key="1">
    <citation type="journal article" date="2023" name="Mol. Biol. Evol.">
        <title>Third-Generation Sequencing Reveals the Adaptive Role of the Epigenome in Three Deep-Sea Polychaetes.</title>
        <authorList>
            <person name="Perez M."/>
            <person name="Aroh O."/>
            <person name="Sun Y."/>
            <person name="Lan Y."/>
            <person name="Juniper S.K."/>
            <person name="Young C.R."/>
            <person name="Angers B."/>
            <person name="Qian P.Y."/>
        </authorList>
    </citation>
    <scope>NUCLEOTIDE SEQUENCE</scope>
    <source>
        <strain evidence="3">P08H-3</strain>
    </source>
</reference>
<feature type="signal peptide" evidence="1">
    <location>
        <begin position="1"/>
        <end position="25"/>
    </location>
</feature>
<sequence length="146" mass="16221">MYANSLRKLALVVCLCAALISGFSADVELTHFKVVSHHHTIPANDISSTVYCHSVEECALYCMSDNMCKLFAYEENEPSTFSYSYLHSYENSTNSAVFEYDINLTVDFGLKVNHLKPQDISKQVKNKSYGSISASLANISVCDQNA</sequence>